<dbReference type="AlphaFoldDB" id="A0A2M9AB11"/>
<dbReference type="RefSeq" id="WP_100426647.1">
    <property type="nucleotide sequence ID" value="NZ_PGEX01000001.1"/>
</dbReference>
<accession>A0A2M9AB11</accession>
<dbReference type="EMBL" id="PGEX01000001">
    <property type="protein sequence ID" value="PJJ42807.1"/>
    <property type="molecule type" value="Genomic_DNA"/>
</dbReference>
<dbReference type="Proteomes" id="UP000231134">
    <property type="component" value="Unassembled WGS sequence"/>
</dbReference>
<evidence type="ECO:0000313" key="2">
    <source>
        <dbReference type="EMBL" id="PJJ42807.1"/>
    </source>
</evidence>
<keyword evidence="1" id="KW-0732">Signal</keyword>
<comment type="caution">
    <text evidence="2">The sequence shown here is derived from an EMBL/GenBank/DDBJ whole genome shotgun (WGS) entry which is preliminary data.</text>
</comment>
<feature type="chain" id="PRO_5014650564" evidence="1">
    <location>
        <begin position="23"/>
        <end position="416"/>
    </location>
</feature>
<name>A0A2M9AB11_9BACT</name>
<sequence>MKLGIRTWALLCGMLPAFGFSAFIQSPIPPSTSKNFFKDMNGDSQMDQVEIVFLGNLSREYLDSTVARLELNWKDSNGISQVLTFPGSELPFNASNVNSIVLDLSQNPNLYRNTSLTEKSKTAKIVFRDSSELPISMSEKLSPIVESAYLAHHGSGKDSLRVRFSEPVSETSPNADFLEFKHAGDVQTISAAQVEWDADRSSVLLIWDAGQGFPLPRDSIRVLAGMLQDSLLNKSLATAPYAKIAGAYPFELQTNSLAMIRESDTLDHAPIFERVFADTSAKLPSSAEHGVALKIGGKDFREYVQEFANSSTEKVLPSDISIHLSLRLYTTSGAYVTSVTSETSCSDSHFLNGNCLENPQTFFLKWNLMANDRSIVATGAYLAKIFATIRYKDKVLWKSDSGKNAAQIWGVKRNLK</sequence>
<protein>
    <submittedName>
        <fullName evidence="2">Uncharacterized protein</fullName>
    </submittedName>
</protein>
<organism evidence="2 3">
    <name type="scientific">Hallerella succinigenes</name>
    <dbReference type="NCBI Taxonomy" id="1896222"/>
    <lineage>
        <taxon>Bacteria</taxon>
        <taxon>Pseudomonadati</taxon>
        <taxon>Fibrobacterota</taxon>
        <taxon>Fibrobacteria</taxon>
        <taxon>Fibrobacterales</taxon>
        <taxon>Fibrobacteraceae</taxon>
        <taxon>Hallerella</taxon>
    </lineage>
</organism>
<proteinExistence type="predicted"/>
<reference evidence="2 3" key="1">
    <citation type="submission" date="2017-11" db="EMBL/GenBank/DDBJ databases">
        <title>Animal gut microbial communities from fecal samples from Wisconsin, USA.</title>
        <authorList>
            <person name="Neumann A."/>
        </authorList>
    </citation>
    <scope>NUCLEOTIDE SEQUENCE [LARGE SCALE GENOMIC DNA]</scope>
    <source>
        <strain evidence="2 3">UWS3</strain>
    </source>
</reference>
<dbReference type="OrthoDB" id="9781247at2"/>
<gene>
    <name evidence="2" type="ORF">BGX16_2854</name>
</gene>
<evidence type="ECO:0000256" key="1">
    <source>
        <dbReference type="SAM" id="SignalP"/>
    </source>
</evidence>
<feature type="signal peptide" evidence="1">
    <location>
        <begin position="1"/>
        <end position="22"/>
    </location>
</feature>
<evidence type="ECO:0000313" key="3">
    <source>
        <dbReference type="Proteomes" id="UP000231134"/>
    </source>
</evidence>
<keyword evidence="3" id="KW-1185">Reference proteome</keyword>